<dbReference type="Proteomes" id="UP000253383">
    <property type="component" value="Unassembled WGS sequence"/>
</dbReference>
<organism evidence="1 2">
    <name type="scientific">Larkinella punicea</name>
    <dbReference type="NCBI Taxonomy" id="2315727"/>
    <lineage>
        <taxon>Bacteria</taxon>
        <taxon>Pseudomonadati</taxon>
        <taxon>Bacteroidota</taxon>
        <taxon>Cytophagia</taxon>
        <taxon>Cytophagales</taxon>
        <taxon>Spirosomataceae</taxon>
        <taxon>Larkinella</taxon>
    </lineage>
</organism>
<proteinExistence type="predicted"/>
<sequence>MALQYLSDASGKPTAVVIPIKEWEMLKKRHQDLQQLEKSNSSWKKKPSDFAGTLPADIAEAMQNHVAQSRNEWDRL</sequence>
<evidence type="ECO:0008006" key="3">
    <source>
        <dbReference type="Google" id="ProtNLM"/>
    </source>
</evidence>
<dbReference type="OrthoDB" id="798979at2"/>
<evidence type="ECO:0000313" key="1">
    <source>
        <dbReference type="EMBL" id="RCR66257.1"/>
    </source>
</evidence>
<gene>
    <name evidence="1" type="ORF">DUE52_27350</name>
</gene>
<keyword evidence="2" id="KW-1185">Reference proteome</keyword>
<evidence type="ECO:0000313" key="2">
    <source>
        <dbReference type="Proteomes" id="UP000253383"/>
    </source>
</evidence>
<reference evidence="1 2" key="1">
    <citation type="submission" date="2018-07" db="EMBL/GenBank/DDBJ databases">
        <title>Genome analysis of Larkinella rosea.</title>
        <authorList>
            <person name="Zhou Z."/>
            <person name="Wang G."/>
        </authorList>
    </citation>
    <scope>NUCLEOTIDE SEQUENCE [LARGE SCALE GENOMIC DNA]</scope>
    <source>
        <strain evidence="2">zzj9</strain>
    </source>
</reference>
<accession>A0A368JF19</accession>
<protein>
    <recommendedName>
        <fullName evidence="3">Prevent-host-death protein</fullName>
    </recommendedName>
</protein>
<dbReference type="AlphaFoldDB" id="A0A368JF19"/>
<comment type="caution">
    <text evidence="1">The sequence shown here is derived from an EMBL/GenBank/DDBJ whole genome shotgun (WGS) entry which is preliminary data.</text>
</comment>
<name>A0A368JF19_9BACT</name>
<dbReference type="EMBL" id="QOWE01000029">
    <property type="protein sequence ID" value="RCR66257.1"/>
    <property type="molecule type" value="Genomic_DNA"/>
</dbReference>